<proteinExistence type="predicted"/>
<protein>
    <submittedName>
        <fullName evidence="3">Uncharacterized protein</fullName>
    </submittedName>
</protein>
<accession>A0A0V1DLA1</accession>
<evidence type="ECO:0000313" key="4">
    <source>
        <dbReference type="Proteomes" id="UP000054815"/>
    </source>
</evidence>
<reference evidence="4 5" key="1">
    <citation type="submission" date="2015-01" db="EMBL/GenBank/DDBJ databases">
        <title>Evolution of Trichinella species and genotypes.</title>
        <authorList>
            <person name="Korhonen P.K."/>
            <person name="Edoardo P."/>
            <person name="Giuseppe L.R."/>
            <person name="Gasser R.B."/>
        </authorList>
    </citation>
    <scope>NUCLEOTIDE SEQUENCE [LARGE SCALE GENOMIC DNA]</scope>
    <source>
        <strain evidence="2">ISS141</strain>
        <strain evidence="3">ISS470</strain>
    </source>
</reference>
<keyword evidence="5" id="KW-1185">Reference proteome</keyword>
<evidence type="ECO:0000313" key="5">
    <source>
        <dbReference type="Proteomes" id="UP000054995"/>
    </source>
</evidence>
<evidence type="ECO:0000313" key="2">
    <source>
        <dbReference type="EMBL" id="KRX70881.1"/>
    </source>
</evidence>
<organism evidence="3 5">
    <name type="scientific">Trichinella pseudospiralis</name>
    <name type="common">Parasitic roundworm</name>
    <dbReference type="NCBI Taxonomy" id="6337"/>
    <lineage>
        <taxon>Eukaryota</taxon>
        <taxon>Metazoa</taxon>
        <taxon>Ecdysozoa</taxon>
        <taxon>Nematoda</taxon>
        <taxon>Enoplea</taxon>
        <taxon>Dorylaimia</taxon>
        <taxon>Trichinellida</taxon>
        <taxon>Trichinellidae</taxon>
        <taxon>Trichinella</taxon>
    </lineage>
</organism>
<dbReference type="AlphaFoldDB" id="A0A0V1DLA1"/>
<gene>
    <name evidence="3" type="ORF">T4D_613</name>
    <name evidence="2" type="ORF">T4E_6409</name>
</gene>
<evidence type="ECO:0000313" key="3">
    <source>
        <dbReference type="EMBL" id="KRY62409.1"/>
    </source>
</evidence>
<dbReference type="Proteomes" id="UP000054815">
    <property type="component" value="Unassembled WGS sequence"/>
</dbReference>
<comment type="caution">
    <text evidence="3">The sequence shown here is derived from an EMBL/GenBank/DDBJ whole genome shotgun (WGS) entry which is preliminary data.</text>
</comment>
<feature type="region of interest" description="Disordered" evidence="1">
    <location>
        <begin position="1"/>
        <end position="38"/>
    </location>
</feature>
<dbReference type="EMBL" id="JYDT01003422">
    <property type="protein sequence ID" value="KRY62409.1"/>
    <property type="molecule type" value="Genomic_DNA"/>
</dbReference>
<name>A0A0V1DLA1_TRIPS</name>
<sequence length="38" mass="4070">LGSVRSTCPKSKEDCPLPHSVGQAERTISPPLGAREKH</sequence>
<evidence type="ECO:0000256" key="1">
    <source>
        <dbReference type="SAM" id="MobiDB-lite"/>
    </source>
</evidence>
<dbReference type="Proteomes" id="UP000054995">
    <property type="component" value="Unassembled WGS sequence"/>
</dbReference>
<dbReference type="EMBL" id="JYDU01001203">
    <property type="protein sequence ID" value="KRX70881.1"/>
    <property type="molecule type" value="Genomic_DNA"/>
</dbReference>
<feature type="non-terminal residue" evidence="3">
    <location>
        <position position="1"/>
    </location>
</feature>